<gene>
    <name evidence="2" type="ORF">LKD81_14730</name>
</gene>
<sequence length="215" mass="24522">MTHAYSESYLNNAKDCLSSFFDYAINDCKLKPDWITALFINTGYAEQFERGNPAYVAGMSGVELARAVITKAYGPKELPAPTNAEDCSPEYWAGWAVAEYQWFTGRRFKDIFERIPLSKIIGMYSVYHEMDITSFIDTMEELYKAAEGDSNLKRIRENRGLSQAELAEQSGVNLRNIQMYEQRVNSIDKAQANILYKLSRVLGCNVEDLLENPMM</sequence>
<dbReference type="EMBL" id="JAJEQR010000056">
    <property type="protein sequence ID" value="MCC2232232.1"/>
    <property type="molecule type" value="Genomic_DNA"/>
</dbReference>
<dbReference type="Gene3D" id="1.10.260.40">
    <property type="entry name" value="lambda repressor-like DNA-binding domains"/>
    <property type="match status" value="1"/>
</dbReference>
<dbReference type="AlphaFoldDB" id="A0AAE3EC02"/>
<dbReference type="SUPFAM" id="SSF47413">
    <property type="entry name" value="lambda repressor-like DNA-binding domains"/>
    <property type="match status" value="1"/>
</dbReference>
<dbReference type="Proteomes" id="UP001198182">
    <property type="component" value="Unassembled WGS sequence"/>
</dbReference>
<reference evidence="2" key="1">
    <citation type="submission" date="2021-10" db="EMBL/GenBank/DDBJ databases">
        <title>Anaerobic single-cell dispensing facilitates the cultivation of human gut bacteria.</title>
        <authorList>
            <person name="Afrizal A."/>
        </authorList>
    </citation>
    <scope>NUCLEOTIDE SEQUENCE</scope>
    <source>
        <strain evidence="2">CLA-AA-H215</strain>
    </source>
</reference>
<organism evidence="2 3">
    <name type="scientific">Hominifimenecus microfluidus</name>
    <dbReference type="NCBI Taxonomy" id="2885348"/>
    <lineage>
        <taxon>Bacteria</taxon>
        <taxon>Bacillati</taxon>
        <taxon>Bacillota</taxon>
        <taxon>Clostridia</taxon>
        <taxon>Lachnospirales</taxon>
        <taxon>Lachnospiraceae</taxon>
        <taxon>Hominifimenecus</taxon>
    </lineage>
</organism>
<dbReference type="CDD" id="cd00093">
    <property type="entry name" value="HTH_XRE"/>
    <property type="match status" value="1"/>
</dbReference>
<dbReference type="InterPro" id="IPR010982">
    <property type="entry name" value="Lambda_DNA-bd_dom_sf"/>
</dbReference>
<feature type="domain" description="HTH cro/C1-type" evidence="1">
    <location>
        <begin position="152"/>
        <end position="209"/>
    </location>
</feature>
<proteinExistence type="predicted"/>
<evidence type="ECO:0000313" key="2">
    <source>
        <dbReference type="EMBL" id="MCC2232232.1"/>
    </source>
</evidence>
<evidence type="ECO:0000259" key="1">
    <source>
        <dbReference type="PROSITE" id="PS50943"/>
    </source>
</evidence>
<protein>
    <submittedName>
        <fullName evidence="2">Helix-turn-helix transcriptional regulator</fullName>
    </submittedName>
</protein>
<accession>A0AAE3EC02</accession>
<name>A0AAE3EC02_9FIRM</name>
<dbReference type="RefSeq" id="WP_308454668.1">
    <property type="nucleotide sequence ID" value="NZ_JAJEQR010000056.1"/>
</dbReference>
<dbReference type="SMART" id="SM00530">
    <property type="entry name" value="HTH_XRE"/>
    <property type="match status" value="1"/>
</dbReference>
<dbReference type="PROSITE" id="PS50943">
    <property type="entry name" value="HTH_CROC1"/>
    <property type="match status" value="1"/>
</dbReference>
<dbReference type="Pfam" id="PF01381">
    <property type="entry name" value="HTH_3"/>
    <property type="match status" value="1"/>
</dbReference>
<dbReference type="InterPro" id="IPR001387">
    <property type="entry name" value="Cro/C1-type_HTH"/>
</dbReference>
<keyword evidence="3" id="KW-1185">Reference proteome</keyword>
<evidence type="ECO:0000313" key="3">
    <source>
        <dbReference type="Proteomes" id="UP001198182"/>
    </source>
</evidence>
<dbReference type="GO" id="GO:0003677">
    <property type="term" value="F:DNA binding"/>
    <property type="evidence" value="ECO:0007669"/>
    <property type="project" value="InterPro"/>
</dbReference>
<comment type="caution">
    <text evidence="2">The sequence shown here is derived from an EMBL/GenBank/DDBJ whole genome shotgun (WGS) entry which is preliminary data.</text>
</comment>